<feature type="region of interest" description="Disordered" evidence="1">
    <location>
        <begin position="1"/>
        <end position="22"/>
    </location>
</feature>
<sequence>MPDGRASGPDNDGYADNGRTDDNRRAYDDGCAHYGNCCSDNDCHAYDYGGGNGCADDYGS</sequence>
<protein>
    <submittedName>
        <fullName evidence="2">Uncharacterized protein</fullName>
    </submittedName>
</protein>
<gene>
    <name evidence="2" type="ORF">GCM10011591_37330</name>
</gene>
<name>A0A917QP91_9NOCA</name>
<dbReference type="RefSeq" id="WP_188830334.1">
    <property type="nucleotide sequence ID" value="NZ_BMMW01000004.1"/>
</dbReference>
<accession>A0A917QP91</accession>
<evidence type="ECO:0000313" key="2">
    <source>
        <dbReference type="EMBL" id="GGK61537.1"/>
    </source>
</evidence>
<reference evidence="2" key="2">
    <citation type="submission" date="2020-09" db="EMBL/GenBank/DDBJ databases">
        <authorList>
            <person name="Sun Q."/>
            <person name="Zhou Y."/>
        </authorList>
    </citation>
    <scope>NUCLEOTIDE SEQUENCE</scope>
    <source>
        <strain evidence="2">CGMCC 4.7278</strain>
    </source>
</reference>
<dbReference type="EMBL" id="BMMW01000004">
    <property type="protein sequence ID" value="GGK61537.1"/>
    <property type="molecule type" value="Genomic_DNA"/>
</dbReference>
<dbReference type="AlphaFoldDB" id="A0A917QP91"/>
<proteinExistence type="predicted"/>
<evidence type="ECO:0000313" key="3">
    <source>
        <dbReference type="Proteomes" id="UP000612956"/>
    </source>
</evidence>
<keyword evidence="3" id="KW-1185">Reference proteome</keyword>
<comment type="caution">
    <text evidence="2">The sequence shown here is derived from an EMBL/GenBank/DDBJ whole genome shotgun (WGS) entry which is preliminary data.</text>
</comment>
<evidence type="ECO:0000256" key="1">
    <source>
        <dbReference type="SAM" id="MobiDB-lite"/>
    </source>
</evidence>
<reference evidence="2" key="1">
    <citation type="journal article" date="2014" name="Int. J. Syst. Evol. Microbiol.">
        <title>Complete genome sequence of Corynebacterium casei LMG S-19264T (=DSM 44701T), isolated from a smear-ripened cheese.</title>
        <authorList>
            <consortium name="US DOE Joint Genome Institute (JGI-PGF)"/>
            <person name="Walter F."/>
            <person name="Albersmeier A."/>
            <person name="Kalinowski J."/>
            <person name="Ruckert C."/>
        </authorList>
    </citation>
    <scope>NUCLEOTIDE SEQUENCE</scope>
    <source>
        <strain evidence="2">CGMCC 4.7278</strain>
    </source>
</reference>
<dbReference type="Proteomes" id="UP000612956">
    <property type="component" value="Unassembled WGS sequence"/>
</dbReference>
<organism evidence="2 3">
    <name type="scientific">Nocardia camponoti</name>
    <dbReference type="NCBI Taxonomy" id="1616106"/>
    <lineage>
        <taxon>Bacteria</taxon>
        <taxon>Bacillati</taxon>
        <taxon>Actinomycetota</taxon>
        <taxon>Actinomycetes</taxon>
        <taxon>Mycobacteriales</taxon>
        <taxon>Nocardiaceae</taxon>
        <taxon>Nocardia</taxon>
    </lineage>
</organism>